<comment type="caution">
    <text evidence="4">The sequence shown here is derived from an EMBL/GenBank/DDBJ whole genome shotgun (WGS) entry which is preliminary data.</text>
</comment>
<dbReference type="Pfam" id="PF22184">
    <property type="entry name" value="CBM_56"/>
    <property type="match status" value="4"/>
</dbReference>
<dbReference type="GO" id="GO:0030246">
    <property type="term" value="F:carbohydrate binding"/>
    <property type="evidence" value="ECO:0007669"/>
    <property type="project" value="UniProtKB-UniRule"/>
</dbReference>
<feature type="domain" description="GH64" evidence="3">
    <location>
        <begin position="818"/>
        <end position="1198"/>
    </location>
</feature>
<evidence type="ECO:0000313" key="4">
    <source>
        <dbReference type="EMBL" id="MBH9576193.1"/>
    </source>
</evidence>
<dbReference type="InterPro" id="IPR037176">
    <property type="entry name" value="Osmotin/thaumatin-like_sf"/>
</dbReference>
<feature type="chain" id="PRO_5036805358" evidence="1">
    <location>
        <begin position="31"/>
        <end position="1198"/>
    </location>
</feature>
<dbReference type="PANTHER" id="PTHR38165">
    <property type="match status" value="1"/>
</dbReference>
<feature type="domain" description="CBM56" evidence="2">
    <location>
        <begin position="25"/>
        <end position="116"/>
    </location>
</feature>
<dbReference type="InterPro" id="IPR032477">
    <property type="entry name" value="Glyco_hydro_64"/>
</dbReference>
<keyword evidence="5" id="KW-1185">Reference proteome</keyword>
<dbReference type="CDD" id="cd09214">
    <property type="entry name" value="GH64-like"/>
    <property type="match status" value="1"/>
</dbReference>
<proteinExistence type="predicted"/>
<dbReference type="PROSITE" id="PS52005">
    <property type="entry name" value="CBM56"/>
    <property type="match status" value="2"/>
</dbReference>
<reference evidence="4" key="1">
    <citation type="submission" date="2020-12" db="EMBL/GenBank/DDBJ databases">
        <title>The genome sequence of Inhella sp. 1Y17.</title>
        <authorList>
            <person name="Liu Y."/>
        </authorList>
    </citation>
    <scope>NUCLEOTIDE SEQUENCE</scope>
    <source>
        <strain evidence="4">1Y17</strain>
    </source>
</reference>
<name>A0A931J1Y1_9BURK</name>
<dbReference type="InterPro" id="IPR047569">
    <property type="entry name" value="CBM56"/>
</dbReference>
<accession>A0A931J1Y1</accession>
<evidence type="ECO:0000313" key="5">
    <source>
        <dbReference type="Proteomes" id="UP000613266"/>
    </source>
</evidence>
<evidence type="ECO:0000256" key="1">
    <source>
        <dbReference type="SAM" id="SignalP"/>
    </source>
</evidence>
<dbReference type="EMBL" id="JAEDAK010000002">
    <property type="protein sequence ID" value="MBH9576193.1"/>
    <property type="molecule type" value="Genomic_DNA"/>
</dbReference>
<feature type="signal peptide" evidence="1">
    <location>
        <begin position="1"/>
        <end position="30"/>
    </location>
</feature>
<dbReference type="RefSeq" id="WP_198109797.1">
    <property type="nucleotide sequence ID" value="NZ_JAEDAK010000002.1"/>
</dbReference>
<dbReference type="InterPro" id="IPR059177">
    <property type="entry name" value="GH29D-like_dom"/>
</dbReference>
<evidence type="ECO:0000259" key="2">
    <source>
        <dbReference type="PROSITE" id="PS52005"/>
    </source>
</evidence>
<dbReference type="AlphaFoldDB" id="A0A931J1Y1"/>
<feature type="domain" description="CBM56" evidence="2">
    <location>
        <begin position="551"/>
        <end position="641"/>
    </location>
</feature>
<organism evidence="4 5">
    <name type="scientific">Inhella proteolytica</name>
    <dbReference type="NCBI Taxonomy" id="2795029"/>
    <lineage>
        <taxon>Bacteria</taxon>
        <taxon>Pseudomonadati</taxon>
        <taxon>Pseudomonadota</taxon>
        <taxon>Betaproteobacteria</taxon>
        <taxon>Burkholderiales</taxon>
        <taxon>Sphaerotilaceae</taxon>
        <taxon>Inhella</taxon>
    </lineage>
</organism>
<dbReference type="Pfam" id="PF13290">
    <property type="entry name" value="CHB_HEX_C_1"/>
    <property type="match status" value="5"/>
</dbReference>
<dbReference type="PROSITE" id="PS52006">
    <property type="entry name" value="GH64"/>
    <property type="match status" value="1"/>
</dbReference>
<dbReference type="Pfam" id="PF16483">
    <property type="entry name" value="Glyco_hydro_64"/>
    <property type="match status" value="1"/>
</dbReference>
<dbReference type="PANTHER" id="PTHR38165:SF1">
    <property type="entry name" value="GLUCANASE B"/>
    <property type="match status" value="1"/>
</dbReference>
<dbReference type="Proteomes" id="UP000613266">
    <property type="component" value="Unassembled WGS sequence"/>
</dbReference>
<protein>
    <submittedName>
        <fullName evidence="4">Chitobiase/beta-hexosaminidase C-terminal domain-containing protein</fullName>
    </submittedName>
</protein>
<dbReference type="InterPro" id="IPR042517">
    <property type="entry name" value="Glyco_hydro_64_N_2"/>
</dbReference>
<sequence>MNGITWHAARWLFGLALACLSFFVPPGAQAQSLSTGVDFDGSQATLWFRSSGNLAWVDAHYSVNNGAQQNVRMTYNSAQSRFEVRFPAQAGQTVNHWFTYNNGTASYDSAPGSSQIGGGGGGSAPSFSPAAGSYASAQSVSISTSPLGLPVRYTTDGSTPTLSSALYAGPINVSANTTLKAVAVAPDGSLSAVGSAAYQIGSTGPAQGAEQMTGGVRLWFGAQANGQTVQWVDLHFNTGTGQQNVRMQLNSGAGRHEYAVLAAQGSTVNYSYTYYTSAAQDTGSYSVVVGPDGTQTQPPVFTPPAGSYSSAQTVSLSSPTPAAQIRYTLDGSTPTASSPLYTGPISVPLDRTLKAYAVAPEKTPSSVVSATYTSTPQGPSWGGVDASGGAVLWFKAGSTVDWVDLHVNPGTGMQNLRMNYSAANGRHEAFVAAAPGSTLTYNFTYYRPSVGAADTPNASYQLQGGCGTAIPPAVSFTPPGGSYSGAQTVTLASAGAGVQIRYTLDGSAPTSSSALYSAPISVGSNLTIRAIARDGCGNASPVASASYQIGGGGGGFAQGVSELGAAATMWFKPNAAAEYVILHYALGNASEIGPQMVFNAAVGRWEFTATPTAPGQVLNYWFTYKPLGGAQQDTQRYSLTLGGGLSGPLFSPAPGSYATAQQVSLANAAGVSGVIRYTTDGTAPTQQSPLYSGPISVEHASTIYAATFTADGQSKISMGNYVIGTDGGPVATPVFSHPTGSYGTRLRVNLLSATVGATLRYTLDGSTPTLNSLQYGAPIEVDSNLTLKAVAFKKGVASEVASASYTLTGTGSSDHLWNGKTTFNVVNATRGRWADDQVYWAIIGKDWATGKFVHVGANGELIPMALGDNGALMKNGLPYSNYFFRLSDKRSITIPAINSARILFSVGSPMYIWVNQDVNGNIAYAGANIENPTDPNTDVIFDFGEFAILPPGANPQGIFINTTRVDQFGFPLKLEVTGLDGFKQTVGESLTETREELFAKYFAETPAEFHSLGQPPYGPMRIMAPAHATFQGEGANATYLDSYVDEVWQQYANQDLVIDLKNGWAPFTGRVVNGKLRFTDAAGGQYFVNAKPSTSMVMLGNGKLDDPTGGTTDVGKQLQLQAQVCAALNRRVAHLPFADWWNGNKFFPATGRSNAFVKFWHDHSLNALSYGFAYDDVGGFSPSIHTRAPQTVTYTIGW</sequence>
<dbReference type="Gene3D" id="2.60.110.10">
    <property type="entry name" value="Thaumatin"/>
    <property type="match status" value="1"/>
</dbReference>
<gene>
    <name evidence="4" type="ORF">I7X39_04655</name>
</gene>
<dbReference type="Gene3D" id="3.30.920.50">
    <property type="entry name" value="Beta-1,3-glucanase, C-terminal domain"/>
    <property type="match status" value="1"/>
</dbReference>
<evidence type="ECO:0000259" key="3">
    <source>
        <dbReference type="PROSITE" id="PS52006"/>
    </source>
</evidence>
<keyword evidence="1" id="KW-0732">Signal</keyword>
<dbReference type="InterPro" id="IPR037398">
    <property type="entry name" value="Glyco_hydro_64_fam"/>
</dbReference>